<protein>
    <recommendedName>
        <fullName evidence="6">Exopolyphosphatase</fullName>
    </recommendedName>
</protein>
<feature type="compositionally biased region" description="Basic and acidic residues" evidence="1">
    <location>
        <begin position="573"/>
        <end position="585"/>
    </location>
</feature>
<evidence type="ECO:0000313" key="5">
    <source>
        <dbReference type="Proteomes" id="UP000622552"/>
    </source>
</evidence>
<dbReference type="EMBL" id="JADOUF010000001">
    <property type="protein sequence ID" value="MBG6137383.1"/>
    <property type="molecule type" value="Genomic_DNA"/>
</dbReference>
<name>A0A8J7GSE0_9ACTN</name>
<comment type="caution">
    <text evidence="4">The sequence shown here is derived from an EMBL/GenBank/DDBJ whole genome shotgun (WGS) entry which is preliminary data.</text>
</comment>
<evidence type="ECO:0000259" key="3">
    <source>
        <dbReference type="Pfam" id="PF23544"/>
    </source>
</evidence>
<dbReference type="AlphaFoldDB" id="A0A8J7GSE0"/>
<evidence type="ECO:0008006" key="6">
    <source>
        <dbReference type="Google" id="ProtNLM"/>
    </source>
</evidence>
<feature type="domain" description="Acyclic terpene utilisation N-terminal" evidence="2">
    <location>
        <begin position="4"/>
        <end position="407"/>
    </location>
</feature>
<dbReference type="PANTHER" id="PTHR47585">
    <property type="match status" value="1"/>
</dbReference>
<dbReference type="Pfam" id="PF23544">
    <property type="entry name" value="AtuA_ferredoxin"/>
    <property type="match status" value="1"/>
</dbReference>
<feature type="domain" description="AtuA-like ferredoxin-fold" evidence="3">
    <location>
        <begin position="471"/>
        <end position="565"/>
    </location>
</feature>
<gene>
    <name evidence="4" type="ORF">IW245_003577</name>
</gene>
<feature type="compositionally biased region" description="Low complexity" evidence="1">
    <location>
        <begin position="591"/>
        <end position="608"/>
    </location>
</feature>
<dbReference type="InterPro" id="IPR056362">
    <property type="entry name" value="AtuA-like_ferredoxin_dom"/>
</dbReference>
<accession>A0A8J7GSE0</accession>
<evidence type="ECO:0000259" key="2">
    <source>
        <dbReference type="Pfam" id="PF07287"/>
    </source>
</evidence>
<keyword evidence="5" id="KW-1185">Reference proteome</keyword>
<dbReference type="PANTHER" id="PTHR47585:SF1">
    <property type="entry name" value="DUF1446 DOMAIN-CONTAINING PROTEIN"/>
    <property type="match status" value="1"/>
</dbReference>
<proteinExistence type="predicted"/>
<feature type="region of interest" description="Disordered" evidence="1">
    <location>
        <begin position="418"/>
        <end position="477"/>
    </location>
</feature>
<evidence type="ECO:0000256" key="1">
    <source>
        <dbReference type="SAM" id="MobiDB-lite"/>
    </source>
</evidence>
<feature type="region of interest" description="Disordered" evidence="1">
    <location>
        <begin position="573"/>
        <end position="608"/>
    </location>
</feature>
<dbReference type="InterPro" id="IPR010839">
    <property type="entry name" value="AtuA_N"/>
</dbReference>
<evidence type="ECO:0000313" key="4">
    <source>
        <dbReference type="EMBL" id="MBG6137383.1"/>
    </source>
</evidence>
<sequence length="608" mass="64119">MRTLRIGNASGFYGDRRSAVREMLTGGELDVLTGDYLAELTMLILGRDQLKDPSLGYARTFLSQMEECLGLALDRRVRIVTNAGGLNPAGLARALRTLAATLGLDATVAHVEGDDVRDRFPGALTANAYLGAWGIAEGLAAGADIVITGRVTDASLVVGPAAAHFGWARDDWDALAGATVAGHALECGTQTTGGNYAFFTELPALRHPGFPVAEVHADGSAVITKHPGTDGAVTVDTVRAQLLYEITGPRYAGPDVTTRFDTIALEQAGPDRVLVSGVRGEPPPDTVKVAVTSLGGYRNEALFVLTGLDVDAKAGLIRMQLDLPDARWTLARTDHPDADVQEEASALLRCVVRGGDPKTVGRAFSSRVVELALASVPGFHLASLPGEAVPYGDYHAESLPASEITQVLVLPDATRREVQPAPVGSGAVAEDHAASRAPIATTTVPEPPEAGSTEPGPAADRAPDRPTRRVPLGTLIGARSGDKGGAVTLGVWVRDPRAWPWLTTTLTSDRLRTLLPETAAHDVTRHLLPNLHAVLFVIDGLLGSGVAEGVRFDPQGKAVGEWLRSRLVDIPEDLLKRDPATRDSPRPGPDGDPTSPTRPSRTGPTHDR</sequence>
<dbReference type="Proteomes" id="UP000622552">
    <property type="component" value="Unassembled WGS sequence"/>
</dbReference>
<organism evidence="4 5">
    <name type="scientific">Longispora fulva</name>
    <dbReference type="NCBI Taxonomy" id="619741"/>
    <lineage>
        <taxon>Bacteria</taxon>
        <taxon>Bacillati</taxon>
        <taxon>Actinomycetota</taxon>
        <taxon>Actinomycetes</taxon>
        <taxon>Micromonosporales</taxon>
        <taxon>Micromonosporaceae</taxon>
        <taxon>Longispora</taxon>
    </lineage>
</organism>
<dbReference type="RefSeq" id="WP_197004260.1">
    <property type="nucleotide sequence ID" value="NZ_BONS01000020.1"/>
</dbReference>
<dbReference type="Pfam" id="PF07287">
    <property type="entry name" value="AtuA"/>
    <property type="match status" value="1"/>
</dbReference>
<reference evidence="4" key="1">
    <citation type="submission" date="2020-11" db="EMBL/GenBank/DDBJ databases">
        <title>Sequencing the genomes of 1000 actinobacteria strains.</title>
        <authorList>
            <person name="Klenk H.-P."/>
        </authorList>
    </citation>
    <scope>NUCLEOTIDE SEQUENCE</scope>
    <source>
        <strain evidence="4">DSM 45356</strain>
    </source>
</reference>